<organism evidence="1 2">
    <name type="scientific">Pseudanabaena biceps PCC 7429</name>
    <dbReference type="NCBI Taxonomy" id="927668"/>
    <lineage>
        <taxon>Bacteria</taxon>
        <taxon>Bacillati</taxon>
        <taxon>Cyanobacteriota</taxon>
        <taxon>Cyanophyceae</taxon>
        <taxon>Pseudanabaenales</taxon>
        <taxon>Pseudanabaenaceae</taxon>
        <taxon>Pseudanabaena</taxon>
    </lineage>
</organism>
<keyword evidence="2" id="KW-1185">Reference proteome</keyword>
<gene>
    <name evidence="1" type="ORF">Pse7429DRAFT_3894</name>
</gene>
<evidence type="ECO:0000313" key="2">
    <source>
        <dbReference type="Proteomes" id="UP000011201"/>
    </source>
</evidence>
<comment type="caution">
    <text evidence="1">The sequence shown here is derived from an EMBL/GenBank/DDBJ whole genome shotgun (WGS) entry which is preliminary data.</text>
</comment>
<reference evidence="1 2" key="1">
    <citation type="journal article" date="2013" name="Proc. Natl. Acad. Sci. U.S.A.">
        <title>Improving the coverage of the cyanobacterial phylum using diversity-driven genome sequencing.</title>
        <authorList>
            <person name="Shih P.M."/>
            <person name="Wu D."/>
            <person name="Latifi A."/>
            <person name="Axen S.D."/>
            <person name="Fewer D.P."/>
            <person name="Talla E."/>
            <person name="Calteau A."/>
            <person name="Cai F."/>
            <person name="Tandeau de Marsac N."/>
            <person name="Rippka R."/>
            <person name="Herdman M."/>
            <person name="Sivonen K."/>
            <person name="Coursin T."/>
            <person name="Laurent T."/>
            <person name="Goodwin L."/>
            <person name="Nolan M."/>
            <person name="Davenport K.W."/>
            <person name="Han C.S."/>
            <person name="Rubin E.M."/>
            <person name="Eisen J.A."/>
            <person name="Woyke T."/>
            <person name="Gugger M."/>
            <person name="Kerfeld C.A."/>
        </authorList>
    </citation>
    <scope>NUCLEOTIDE SEQUENCE [LARGE SCALE GENOMIC DNA]</scope>
    <source>
        <strain evidence="1 2">PCC 7429</strain>
    </source>
</reference>
<name>L8MWN0_9CYAN</name>
<sequence length="68" mass="8009" precursor="true">KGGRRFAPTTLSFFSTTPKNEEIKAEDKFCTVVKQLTHQLNRDNAIVREQHQNRIKNSEFQRLCQNLF</sequence>
<proteinExistence type="predicted"/>
<accession>L8MWN0</accession>
<feature type="non-terminal residue" evidence="1">
    <location>
        <position position="1"/>
    </location>
</feature>
<protein>
    <submittedName>
        <fullName evidence="1">Uncharacterized protein</fullName>
    </submittedName>
</protein>
<dbReference type="EMBL" id="ALWB01000240">
    <property type="protein sequence ID" value="ELS30860.1"/>
    <property type="molecule type" value="Genomic_DNA"/>
</dbReference>
<dbReference type="AlphaFoldDB" id="L8MWN0"/>
<dbReference type="Proteomes" id="UP000011201">
    <property type="component" value="Unassembled WGS sequence"/>
</dbReference>
<evidence type="ECO:0000313" key="1">
    <source>
        <dbReference type="EMBL" id="ELS30860.1"/>
    </source>
</evidence>